<gene>
    <name evidence="1" type="ORF">METZ01_LOCUS411329</name>
</gene>
<organism evidence="1">
    <name type="scientific">marine metagenome</name>
    <dbReference type="NCBI Taxonomy" id="408172"/>
    <lineage>
        <taxon>unclassified sequences</taxon>
        <taxon>metagenomes</taxon>
        <taxon>ecological metagenomes</taxon>
    </lineage>
</organism>
<accession>A0A382WJI7</accession>
<dbReference type="AlphaFoldDB" id="A0A382WJI7"/>
<proteinExistence type="predicted"/>
<dbReference type="EMBL" id="UINC01160051">
    <property type="protein sequence ID" value="SVD58475.1"/>
    <property type="molecule type" value="Genomic_DNA"/>
</dbReference>
<sequence>MQAPVRHSKYFLTGLWVKGIIATEITGRDRPEIEADQGTENAIS</sequence>
<evidence type="ECO:0000313" key="1">
    <source>
        <dbReference type="EMBL" id="SVD58475.1"/>
    </source>
</evidence>
<reference evidence="1" key="1">
    <citation type="submission" date="2018-05" db="EMBL/GenBank/DDBJ databases">
        <authorList>
            <person name="Lanie J.A."/>
            <person name="Ng W.-L."/>
            <person name="Kazmierczak K.M."/>
            <person name="Andrzejewski T.M."/>
            <person name="Davidsen T.M."/>
            <person name="Wayne K.J."/>
            <person name="Tettelin H."/>
            <person name="Glass J.I."/>
            <person name="Rusch D."/>
            <person name="Podicherti R."/>
            <person name="Tsui H.-C.T."/>
            <person name="Winkler M.E."/>
        </authorList>
    </citation>
    <scope>NUCLEOTIDE SEQUENCE</scope>
</reference>
<name>A0A382WJI7_9ZZZZ</name>
<protein>
    <submittedName>
        <fullName evidence="1">Uncharacterized protein</fullName>
    </submittedName>
</protein>